<accession>A0A1A6C035</accession>
<protein>
    <submittedName>
        <fullName evidence="2">Uncharacterized protein</fullName>
    </submittedName>
</protein>
<proteinExistence type="predicted"/>
<keyword evidence="1" id="KW-0812">Transmembrane</keyword>
<dbReference type="AlphaFoldDB" id="A0A1A6C035"/>
<keyword evidence="1" id="KW-0472">Membrane</keyword>
<sequence>MIEQKTDARNRTLPALERQMIAGPMPAPKPQEQHDAGIWSEERQRELDLLIATLSATLAFCAGITAFFLI</sequence>
<dbReference type="EMBL" id="JQSG02000006">
    <property type="protein sequence ID" value="OBS07919.1"/>
    <property type="molecule type" value="Genomic_DNA"/>
</dbReference>
<evidence type="ECO:0000313" key="2">
    <source>
        <dbReference type="EMBL" id="OBS07919.1"/>
    </source>
</evidence>
<dbReference type="RefSeq" id="WP_038093114.1">
    <property type="nucleotide sequence ID" value="NZ_JQSG02000006.1"/>
</dbReference>
<evidence type="ECO:0000313" key="3">
    <source>
        <dbReference type="Proteomes" id="UP000029273"/>
    </source>
</evidence>
<keyword evidence="1" id="KW-1133">Transmembrane helix</keyword>
<comment type="caution">
    <text evidence="2">The sequence shown here is derived from an EMBL/GenBank/DDBJ whole genome shotgun (WGS) entry which is preliminary data.</text>
</comment>
<name>A0A1A6C035_9GAMM</name>
<keyword evidence="3" id="KW-1185">Reference proteome</keyword>
<dbReference type="OrthoDB" id="9898392at2"/>
<gene>
    <name evidence="2" type="ORF">Thpro_022169</name>
</gene>
<evidence type="ECO:0000256" key="1">
    <source>
        <dbReference type="SAM" id="Phobius"/>
    </source>
</evidence>
<organism evidence="2 3">
    <name type="scientific">Acidihalobacter prosperus</name>
    <dbReference type="NCBI Taxonomy" id="160660"/>
    <lineage>
        <taxon>Bacteria</taxon>
        <taxon>Pseudomonadati</taxon>
        <taxon>Pseudomonadota</taxon>
        <taxon>Gammaproteobacteria</taxon>
        <taxon>Chromatiales</taxon>
        <taxon>Ectothiorhodospiraceae</taxon>
        <taxon>Acidihalobacter</taxon>
    </lineage>
</organism>
<reference evidence="2 3" key="1">
    <citation type="journal article" date="2014" name="Genome Announc.">
        <title>Draft Genome Sequence of the Iron-Oxidizing, Acidophilic, and Halotolerant 'Thiobacillus prosperus' Type Strain DSM 5130.</title>
        <authorList>
            <person name="Ossandon F.J."/>
            <person name="Cardenas J.P."/>
            <person name="Corbett M."/>
            <person name="Quatrini R."/>
            <person name="Holmes D.S."/>
            <person name="Watkin E."/>
        </authorList>
    </citation>
    <scope>NUCLEOTIDE SEQUENCE [LARGE SCALE GENOMIC DNA]</scope>
    <source>
        <strain evidence="2 3">DSM 5130</strain>
    </source>
</reference>
<dbReference type="Proteomes" id="UP000029273">
    <property type="component" value="Unassembled WGS sequence"/>
</dbReference>
<feature type="transmembrane region" description="Helical" evidence="1">
    <location>
        <begin position="49"/>
        <end position="69"/>
    </location>
</feature>